<proteinExistence type="predicted"/>
<dbReference type="AlphaFoldDB" id="A0A412IWD9"/>
<feature type="compositionally biased region" description="Basic and acidic residues" evidence="1">
    <location>
        <begin position="166"/>
        <end position="176"/>
    </location>
</feature>
<dbReference type="Proteomes" id="UP000283295">
    <property type="component" value="Unassembled WGS sequence"/>
</dbReference>
<name>A0A412IWD9_9FIRM</name>
<evidence type="ECO:0000256" key="1">
    <source>
        <dbReference type="SAM" id="MobiDB-lite"/>
    </source>
</evidence>
<protein>
    <submittedName>
        <fullName evidence="2">Uncharacterized protein</fullName>
    </submittedName>
</protein>
<evidence type="ECO:0000313" key="2">
    <source>
        <dbReference type="EMBL" id="RGS44366.1"/>
    </source>
</evidence>
<feature type="compositionally biased region" description="Polar residues" evidence="1">
    <location>
        <begin position="177"/>
        <end position="189"/>
    </location>
</feature>
<accession>A0A412IWD9</accession>
<feature type="region of interest" description="Disordered" evidence="1">
    <location>
        <begin position="304"/>
        <end position="324"/>
    </location>
</feature>
<sequence length="324" mass="36104">MMGSYIDKKTREAMANEPSMQEVADAALKKADALMHDLQEINLDVYIDKKGAEQHSKAKVSVRQSMMRDDNGKYTIPEIHKDGSPAYVYEIGIMHGNETVALTGKDTNDCNYIGVRKWDNEAPNKKGTTGNMTYFREADISGADLKPTTKAVAAYARESGFVKETVWKQRKQEHSSPETPKATQPQKSSPAPKELSMQERAENVNDFLRAKTPKMIVQGRLVSDGTAEYRNDEHHGERILMVSRSCNAAVTVRDTEHGASVEIGVRNKDGNIERFSGNTNWDIDKYIADSTFATAIKNVKAEIDKSHGLTPEHGSTRPKSNIER</sequence>
<evidence type="ECO:0000313" key="3">
    <source>
        <dbReference type="Proteomes" id="UP000283295"/>
    </source>
</evidence>
<gene>
    <name evidence="2" type="ORF">DWX94_00830</name>
</gene>
<feature type="region of interest" description="Disordered" evidence="1">
    <location>
        <begin position="166"/>
        <end position="198"/>
    </location>
</feature>
<comment type="caution">
    <text evidence="2">The sequence shown here is derived from an EMBL/GenBank/DDBJ whole genome shotgun (WGS) entry which is preliminary data.</text>
</comment>
<organism evidence="2 3">
    <name type="scientific">Coprococcus eutactus</name>
    <dbReference type="NCBI Taxonomy" id="33043"/>
    <lineage>
        <taxon>Bacteria</taxon>
        <taxon>Bacillati</taxon>
        <taxon>Bacillota</taxon>
        <taxon>Clostridia</taxon>
        <taxon>Lachnospirales</taxon>
        <taxon>Lachnospiraceae</taxon>
        <taxon>Coprococcus</taxon>
    </lineage>
</organism>
<reference evidence="2 3" key="1">
    <citation type="submission" date="2018-08" db="EMBL/GenBank/DDBJ databases">
        <title>A genome reference for cultivated species of the human gut microbiota.</title>
        <authorList>
            <person name="Zou Y."/>
            <person name="Xue W."/>
            <person name="Luo G."/>
        </authorList>
    </citation>
    <scope>NUCLEOTIDE SEQUENCE [LARGE SCALE GENOMIC DNA]</scope>
    <source>
        <strain evidence="2 3">AF22-21</strain>
    </source>
</reference>
<dbReference type="EMBL" id="QRVK01000001">
    <property type="protein sequence ID" value="RGS44366.1"/>
    <property type="molecule type" value="Genomic_DNA"/>
</dbReference>